<name>A0A0A9E7Y6_ARUDO</name>
<dbReference type="AlphaFoldDB" id="A0A0A9E7Y6"/>
<reference evidence="1" key="1">
    <citation type="submission" date="2014-09" db="EMBL/GenBank/DDBJ databases">
        <authorList>
            <person name="Magalhaes I.L.F."/>
            <person name="Oliveira U."/>
            <person name="Santos F.R."/>
            <person name="Vidigal T.H.D.A."/>
            <person name="Brescovit A.D."/>
            <person name="Santos A.J."/>
        </authorList>
    </citation>
    <scope>NUCLEOTIDE SEQUENCE</scope>
    <source>
        <tissue evidence="1">Shoot tissue taken approximately 20 cm above the soil surface</tissue>
    </source>
</reference>
<reference evidence="1" key="2">
    <citation type="journal article" date="2015" name="Data Brief">
        <title>Shoot transcriptome of the giant reed, Arundo donax.</title>
        <authorList>
            <person name="Barrero R.A."/>
            <person name="Guerrero F.D."/>
            <person name="Moolhuijzen P."/>
            <person name="Goolsby J.A."/>
            <person name="Tidwell J."/>
            <person name="Bellgard S.E."/>
            <person name="Bellgard M.I."/>
        </authorList>
    </citation>
    <scope>NUCLEOTIDE SEQUENCE</scope>
    <source>
        <tissue evidence="1">Shoot tissue taken approximately 20 cm above the soil surface</tissue>
    </source>
</reference>
<evidence type="ECO:0000313" key="1">
    <source>
        <dbReference type="EMBL" id="JAD96171.1"/>
    </source>
</evidence>
<proteinExistence type="predicted"/>
<accession>A0A0A9E7Y6</accession>
<protein>
    <submittedName>
        <fullName evidence="1">Uncharacterized protein</fullName>
    </submittedName>
</protein>
<organism evidence="1">
    <name type="scientific">Arundo donax</name>
    <name type="common">Giant reed</name>
    <name type="synonym">Donax arundinaceus</name>
    <dbReference type="NCBI Taxonomy" id="35708"/>
    <lineage>
        <taxon>Eukaryota</taxon>
        <taxon>Viridiplantae</taxon>
        <taxon>Streptophyta</taxon>
        <taxon>Embryophyta</taxon>
        <taxon>Tracheophyta</taxon>
        <taxon>Spermatophyta</taxon>
        <taxon>Magnoliopsida</taxon>
        <taxon>Liliopsida</taxon>
        <taxon>Poales</taxon>
        <taxon>Poaceae</taxon>
        <taxon>PACMAD clade</taxon>
        <taxon>Arundinoideae</taxon>
        <taxon>Arundineae</taxon>
        <taxon>Arundo</taxon>
    </lineage>
</organism>
<dbReference type="EMBL" id="GBRH01201724">
    <property type="protein sequence ID" value="JAD96171.1"/>
    <property type="molecule type" value="Transcribed_RNA"/>
</dbReference>
<sequence>MTCLIPSRTWSIRSKQSIMTICHLFSRGTAWASHTFRCQR</sequence>